<evidence type="ECO:0000256" key="1">
    <source>
        <dbReference type="SAM" id="MobiDB-lite"/>
    </source>
</evidence>
<organism evidence="3 4">
    <name type="scientific">Stylosanthes scabra</name>
    <dbReference type="NCBI Taxonomy" id="79078"/>
    <lineage>
        <taxon>Eukaryota</taxon>
        <taxon>Viridiplantae</taxon>
        <taxon>Streptophyta</taxon>
        <taxon>Embryophyta</taxon>
        <taxon>Tracheophyta</taxon>
        <taxon>Spermatophyta</taxon>
        <taxon>Magnoliopsida</taxon>
        <taxon>eudicotyledons</taxon>
        <taxon>Gunneridae</taxon>
        <taxon>Pentapetalae</taxon>
        <taxon>rosids</taxon>
        <taxon>fabids</taxon>
        <taxon>Fabales</taxon>
        <taxon>Fabaceae</taxon>
        <taxon>Papilionoideae</taxon>
        <taxon>50 kb inversion clade</taxon>
        <taxon>dalbergioids sensu lato</taxon>
        <taxon>Dalbergieae</taxon>
        <taxon>Pterocarpus clade</taxon>
        <taxon>Stylosanthes</taxon>
    </lineage>
</organism>
<accession>A0ABU6QNS5</accession>
<dbReference type="EMBL" id="JASCZI010000869">
    <property type="protein sequence ID" value="MED6113641.1"/>
    <property type="molecule type" value="Genomic_DNA"/>
</dbReference>
<feature type="compositionally biased region" description="Polar residues" evidence="1">
    <location>
        <begin position="238"/>
        <end position="248"/>
    </location>
</feature>
<gene>
    <name evidence="3" type="ORF">PIB30_072776</name>
</gene>
<proteinExistence type="predicted"/>
<dbReference type="Pfam" id="PF20167">
    <property type="entry name" value="Transposase_32"/>
    <property type="match status" value="1"/>
</dbReference>
<feature type="region of interest" description="Disordered" evidence="1">
    <location>
        <begin position="207"/>
        <end position="248"/>
    </location>
</feature>
<feature type="domain" description="Putative plant transposon protein" evidence="2">
    <location>
        <begin position="64"/>
        <end position="178"/>
    </location>
</feature>
<dbReference type="InterPro" id="IPR046796">
    <property type="entry name" value="Transposase_32_dom"/>
</dbReference>
<evidence type="ECO:0000313" key="3">
    <source>
        <dbReference type="EMBL" id="MED6113641.1"/>
    </source>
</evidence>
<protein>
    <recommendedName>
        <fullName evidence="2">Putative plant transposon protein domain-containing protein</fullName>
    </recommendedName>
</protein>
<comment type="caution">
    <text evidence="3">The sequence shown here is derived from an EMBL/GenBank/DDBJ whole genome shotgun (WGS) entry which is preliminary data.</text>
</comment>
<reference evidence="3 4" key="1">
    <citation type="journal article" date="2023" name="Plants (Basel)">
        <title>Bridging the Gap: Combining Genomics and Transcriptomics Approaches to Understand Stylosanthes scabra, an Orphan Legume from the Brazilian Caatinga.</title>
        <authorList>
            <person name="Ferreira-Neto J.R.C."/>
            <person name="da Silva M.D."/>
            <person name="Binneck E."/>
            <person name="de Melo N.F."/>
            <person name="da Silva R.H."/>
            <person name="de Melo A.L.T.M."/>
            <person name="Pandolfi V."/>
            <person name="Bustamante F.O."/>
            <person name="Brasileiro-Vidal A.C."/>
            <person name="Benko-Iseppon A.M."/>
        </authorList>
    </citation>
    <scope>NUCLEOTIDE SEQUENCE [LARGE SCALE GENOMIC DNA]</scope>
    <source>
        <tissue evidence="3">Leaves</tissue>
    </source>
</reference>
<evidence type="ECO:0000259" key="2">
    <source>
        <dbReference type="Pfam" id="PF20167"/>
    </source>
</evidence>
<evidence type="ECO:0000313" key="4">
    <source>
        <dbReference type="Proteomes" id="UP001341840"/>
    </source>
</evidence>
<dbReference type="Proteomes" id="UP001341840">
    <property type="component" value="Unassembled WGS sequence"/>
</dbReference>
<keyword evidence="4" id="KW-1185">Reference proteome</keyword>
<name>A0ABU6QNS5_9FABA</name>
<sequence length="248" mass="27868">MKLRFFRTGLGAAATVLTHRQWPEQSVSIMHHLLPPELVGPGLLPRLIPNRKQPPSLIGSLTSKHIPFTEDSLHEILGINTPPPIKEEDAYEQAVVKAILTPEAQGWQRMIVCNMQPIRHHTTFSMNMALLIYTPMVGRRIYLTYIMRDFMYHATEGPSDQRLPFPVLITRLSAAFEVALSPEDEYLTILGKDRDCPFGDCRGEKKKARKCDIEQPPPPLIPSPLGHPQFPQNPPPTLATNIPTSSFA</sequence>